<dbReference type="InterPro" id="IPR014756">
    <property type="entry name" value="Ig_E-set"/>
</dbReference>
<dbReference type="Pfam" id="PF09118">
    <property type="entry name" value="GO-like_E_set"/>
    <property type="match status" value="1"/>
</dbReference>
<dbReference type="GO" id="GO:0005737">
    <property type="term" value="C:cytoplasm"/>
    <property type="evidence" value="ECO:0000318"/>
    <property type="project" value="GO_Central"/>
</dbReference>
<dbReference type="AlphaFoldDB" id="G7L0T4"/>
<keyword evidence="6" id="KW-0560">Oxidoreductase</keyword>
<dbReference type="Gene3D" id="2.60.40.10">
    <property type="entry name" value="Immunoglobulins"/>
    <property type="match status" value="1"/>
</dbReference>
<dbReference type="Gene3D" id="2.130.10.80">
    <property type="entry name" value="Galactose oxidase/kelch, beta-propeller"/>
    <property type="match status" value="1"/>
</dbReference>
<organism evidence="5 8">
    <name type="scientific">Medicago truncatula</name>
    <name type="common">Barrel medic</name>
    <name type="synonym">Medicago tribuloides</name>
    <dbReference type="NCBI Taxonomy" id="3880"/>
    <lineage>
        <taxon>Eukaryota</taxon>
        <taxon>Viridiplantae</taxon>
        <taxon>Streptophyta</taxon>
        <taxon>Embryophyta</taxon>
        <taxon>Tracheophyta</taxon>
        <taxon>Spermatophyta</taxon>
        <taxon>Magnoliopsida</taxon>
        <taxon>eudicotyledons</taxon>
        <taxon>Gunneridae</taxon>
        <taxon>Pentapetalae</taxon>
        <taxon>rosids</taxon>
        <taxon>fabids</taxon>
        <taxon>Fabales</taxon>
        <taxon>Fabaceae</taxon>
        <taxon>Papilionoideae</taxon>
        <taxon>50 kb inversion clade</taxon>
        <taxon>NPAAA clade</taxon>
        <taxon>Hologalegina</taxon>
        <taxon>IRL clade</taxon>
        <taxon>Trifolieae</taxon>
        <taxon>Medicago</taxon>
    </lineage>
</organism>
<dbReference type="Gramene" id="rna44190">
    <property type="protein sequence ID" value="RHN49368.1"/>
    <property type="gene ID" value="gene44190"/>
</dbReference>
<dbReference type="CDD" id="cd02851">
    <property type="entry name" value="E_set_GO_C"/>
    <property type="match status" value="1"/>
</dbReference>
<feature type="chain" id="PRO_5014573966" evidence="2">
    <location>
        <begin position="23"/>
        <end position="570"/>
    </location>
</feature>
<evidence type="ECO:0000259" key="4">
    <source>
        <dbReference type="Pfam" id="PF09118"/>
    </source>
</evidence>
<evidence type="ECO:0000259" key="3">
    <source>
        <dbReference type="Pfam" id="PF07250"/>
    </source>
</evidence>
<dbReference type="EnsemblPlants" id="AES82605">
    <property type="protein sequence ID" value="AES82605"/>
    <property type="gene ID" value="MTR_7g114530"/>
</dbReference>
<reference evidence="7" key="3">
    <citation type="submission" date="2015-04" db="UniProtKB">
        <authorList>
            <consortium name="EnsemblPlants"/>
        </authorList>
    </citation>
    <scope>IDENTIFICATION</scope>
    <source>
        <strain evidence="7">cv. Jemalong A17</strain>
    </source>
</reference>
<evidence type="ECO:0000313" key="8">
    <source>
        <dbReference type="Proteomes" id="UP000002051"/>
    </source>
</evidence>
<evidence type="ECO:0000313" key="6">
    <source>
        <dbReference type="EMBL" id="RHN49368.1"/>
    </source>
</evidence>
<protein>
    <submittedName>
        <fullName evidence="5">Glyoxal oxidase amino-terminal protein</fullName>
    </submittedName>
    <submittedName>
        <fullName evidence="6">Putative galactose oxidase</fullName>
        <ecNumber evidence="6">1.1.3.9</ecNumber>
    </submittedName>
</protein>
<dbReference type="InterPro" id="IPR013783">
    <property type="entry name" value="Ig-like_fold"/>
</dbReference>
<dbReference type="InterPro" id="IPR011043">
    <property type="entry name" value="Gal_Oxase/kelch_b-propeller"/>
</dbReference>
<dbReference type="OMA" id="REDCSAH"/>
<dbReference type="Proteomes" id="UP000265566">
    <property type="component" value="Chromosome 7"/>
</dbReference>
<reference evidence="5 8" key="1">
    <citation type="journal article" date="2011" name="Nature">
        <title>The Medicago genome provides insight into the evolution of rhizobial symbioses.</title>
        <authorList>
            <person name="Young N.D."/>
            <person name="Debelle F."/>
            <person name="Oldroyd G.E."/>
            <person name="Geurts R."/>
            <person name="Cannon S.B."/>
            <person name="Udvardi M.K."/>
            <person name="Benedito V.A."/>
            <person name="Mayer K.F."/>
            <person name="Gouzy J."/>
            <person name="Schoof H."/>
            <person name="Van de Peer Y."/>
            <person name="Proost S."/>
            <person name="Cook D.R."/>
            <person name="Meyers B.C."/>
            <person name="Spannagl M."/>
            <person name="Cheung F."/>
            <person name="De Mita S."/>
            <person name="Krishnakumar V."/>
            <person name="Gundlach H."/>
            <person name="Zhou S."/>
            <person name="Mudge J."/>
            <person name="Bharti A.K."/>
            <person name="Murray J.D."/>
            <person name="Naoumkina M.A."/>
            <person name="Rosen B."/>
            <person name="Silverstein K.A."/>
            <person name="Tang H."/>
            <person name="Rombauts S."/>
            <person name="Zhao P.X."/>
            <person name="Zhou P."/>
            <person name="Barbe V."/>
            <person name="Bardou P."/>
            <person name="Bechner M."/>
            <person name="Bellec A."/>
            <person name="Berger A."/>
            <person name="Berges H."/>
            <person name="Bidwell S."/>
            <person name="Bisseling T."/>
            <person name="Choisne N."/>
            <person name="Couloux A."/>
            <person name="Denny R."/>
            <person name="Deshpande S."/>
            <person name="Dai X."/>
            <person name="Doyle J.J."/>
            <person name="Dudez A.M."/>
            <person name="Farmer A.D."/>
            <person name="Fouteau S."/>
            <person name="Franken C."/>
            <person name="Gibelin C."/>
            <person name="Gish J."/>
            <person name="Goldstein S."/>
            <person name="Gonzalez A.J."/>
            <person name="Green P.J."/>
            <person name="Hallab A."/>
            <person name="Hartog M."/>
            <person name="Hua A."/>
            <person name="Humphray S.J."/>
            <person name="Jeong D.H."/>
            <person name="Jing Y."/>
            <person name="Jocker A."/>
            <person name="Kenton S.M."/>
            <person name="Kim D.J."/>
            <person name="Klee K."/>
            <person name="Lai H."/>
            <person name="Lang C."/>
            <person name="Lin S."/>
            <person name="Macmil S.L."/>
            <person name="Magdelenat G."/>
            <person name="Matthews L."/>
            <person name="McCorrison J."/>
            <person name="Monaghan E.L."/>
            <person name="Mun J.H."/>
            <person name="Najar F.Z."/>
            <person name="Nicholson C."/>
            <person name="Noirot C."/>
            <person name="O'Bleness M."/>
            <person name="Paule C.R."/>
            <person name="Poulain J."/>
            <person name="Prion F."/>
            <person name="Qin B."/>
            <person name="Qu C."/>
            <person name="Retzel E.F."/>
            <person name="Riddle C."/>
            <person name="Sallet E."/>
            <person name="Samain S."/>
            <person name="Samson N."/>
            <person name="Sanders I."/>
            <person name="Saurat O."/>
            <person name="Scarpelli C."/>
            <person name="Schiex T."/>
            <person name="Segurens B."/>
            <person name="Severin A.J."/>
            <person name="Sherrier D.J."/>
            <person name="Shi R."/>
            <person name="Sims S."/>
            <person name="Singer S.R."/>
            <person name="Sinharoy S."/>
            <person name="Sterck L."/>
            <person name="Viollet A."/>
            <person name="Wang B.B."/>
            <person name="Wang K."/>
            <person name="Wang M."/>
            <person name="Wang X."/>
            <person name="Warfsmann J."/>
            <person name="Weissenbach J."/>
            <person name="White D.D."/>
            <person name="White J.D."/>
            <person name="Wiley G.B."/>
            <person name="Wincker P."/>
            <person name="Xing Y."/>
            <person name="Yang L."/>
            <person name="Yao Z."/>
            <person name="Ying F."/>
            <person name="Zhai J."/>
            <person name="Zhou L."/>
            <person name="Zuber A."/>
            <person name="Denarie J."/>
            <person name="Dixon R.A."/>
            <person name="May G.D."/>
            <person name="Schwartz D.C."/>
            <person name="Rogers J."/>
            <person name="Quetier F."/>
            <person name="Town C.D."/>
            <person name="Roe B.A."/>
        </authorList>
    </citation>
    <scope>NUCLEOTIDE SEQUENCE [LARGE SCALE GENOMIC DNA]</scope>
    <source>
        <strain evidence="5">A17</strain>
        <strain evidence="7 8">cv. Jemalong A17</strain>
    </source>
</reference>
<dbReference type="InterPro" id="IPR037293">
    <property type="entry name" value="Gal_Oxidase_central_sf"/>
</dbReference>
<dbReference type="InterPro" id="IPR009880">
    <property type="entry name" value="Glyoxal_oxidase_N"/>
</dbReference>
<dbReference type="KEGG" id="mtr:11425668"/>
<dbReference type="eggNOG" id="ENOG502QPS4">
    <property type="taxonomic scope" value="Eukaryota"/>
</dbReference>
<dbReference type="EMBL" id="PSQE01000007">
    <property type="protein sequence ID" value="RHN49368.1"/>
    <property type="molecule type" value="Genomic_DNA"/>
</dbReference>
<sequence length="570" mass="63060">MSSITLILIFFILSSLIPHFHILIVSSSSSSPSPSPLPSLLSSPSSNQGEWELIQPTIGISAMHMQLSHNNKIIIFDRTDFGPSNLPLSNGRCRMDPFDTALKIDCTAHSVLYDIATNTFRSLTVQTDTWCSSGSVLSNGTLVQTGGFNDGERRIRMFTPCFNENCDWIEFPSYLSERRWYATNQILPDNRIIIIGGRRQFNYEFIPKTTTSSSSSSSSSIHLSFLQETNDPSENNLYPFVHLLPNGNLFIFANTRSILFDYKQNVVVKEFPEIPGGDPHNYPSSGSSVLLPLDENQISMEATIMICGGAPRGSFEAAKGKNFMPALKTCGFLKVTDSNPSWIIENMPMARVMGDMLILPNGDVIIINGAGSGTAGWENGRQPVLTPVIFRSSETKSDKRFSVMSPASRPRLYHSSAIVLRDGRVLVGGSNPHVNYNFTGVEFPTDLSLEAFSPPYLSLEFDLVRPTIWHVTNKILGYRVFYYVTFTVAKFASASEVSVRLLAPSFTTHSFGMNQRMVVLKLIGVTMVNLDIYYATVVGPSTQEIAPPGYYLLFLVHAGVPSSGEWVQLM</sequence>
<accession>G7L0T4</accession>
<dbReference type="EMBL" id="CM001223">
    <property type="protein sequence ID" value="AES82605.1"/>
    <property type="molecule type" value="Genomic_DNA"/>
</dbReference>
<evidence type="ECO:0000256" key="1">
    <source>
        <dbReference type="ARBA" id="ARBA00022729"/>
    </source>
</evidence>
<keyword evidence="1 2" id="KW-0732">Signal</keyword>
<dbReference type="PANTHER" id="PTHR32208:SF71">
    <property type="entry name" value="GLYOXAL OXIDASE-RELATED PROTEIN"/>
    <property type="match status" value="1"/>
</dbReference>
<feature type="domain" description="Glyoxal oxidase N-terminal" evidence="3">
    <location>
        <begin position="63"/>
        <end position="456"/>
    </location>
</feature>
<keyword evidence="8" id="KW-1185">Reference proteome</keyword>
<dbReference type="OrthoDB" id="2019572at2759"/>
<dbReference type="GO" id="GO:0045480">
    <property type="term" value="F:galactose oxidase activity"/>
    <property type="evidence" value="ECO:0007669"/>
    <property type="project" value="UniProtKB-EC"/>
</dbReference>
<dbReference type="STRING" id="3880.G7L0T4"/>
<proteinExistence type="predicted"/>
<dbReference type="Pfam" id="PF07250">
    <property type="entry name" value="Glyoxal_oxid_N"/>
    <property type="match status" value="1"/>
</dbReference>
<dbReference type="Proteomes" id="UP000002051">
    <property type="component" value="Unassembled WGS sequence"/>
</dbReference>
<dbReference type="SUPFAM" id="SSF81296">
    <property type="entry name" value="E set domains"/>
    <property type="match status" value="1"/>
</dbReference>
<dbReference type="InterPro" id="IPR015202">
    <property type="entry name" value="GO-like_E_set"/>
</dbReference>
<dbReference type="PaxDb" id="3880-AES82605"/>
<dbReference type="PANTHER" id="PTHR32208">
    <property type="entry name" value="SECRETED PROTEIN-RELATED"/>
    <property type="match status" value="1"/>
</dbReference>
<evidence type="ECO:0000313" key="5">
    <source>
        <dbReference type="EMBL" id="AES82605.1"/>
    </source>
</evidence>
<evidence type="ECO:0000313" key="7">
    <source>
        <dbReference type="EnsemblPlants" id="AES82605"/>
    </source>
</evidence>
<reference evidence="5 8" key="2">
    <citation type="journal article" date="2014" name="BMC Genomics">
        <title>An improved genome release (version Mt4.0) for the model legume Medicago truncatula.</title>
        <authorList>
            <person name="Tang H."/>
            <person name="Krishnakumar V."/>
            <person name="Bidwell S."/>
            <person name="Rosen B."/>
            <person name="Chan A."/>
            <person name="Zhou S."/>
            <person name="Gentzbittel L."/>
            <person name="Childs K.L."/>
            <person name="Yandell M."/>
            <person name="Gundlach H."/>
            <person name="Mayer K.F."/>
            <person name="Schwartz D.C."/>
            <person name="Town C.D."/>
        </authorList>
    </citation>
    <scope>GENOME REANNOTATION</scope>
    <source>
        <strain evidence="7 8">cv. Jemalong A17</strain>
    </source>
</reference>
<dbReference type="EC" id="1.1.3.9" evidence="6"/>
<gene>
    <name evidence="7" type="primary">11425668</name>
    <name evidence="5" type="ordered locus">MTR_7g114530</name>
    <name evidence="6" type="ORF">MtrunA17_Chr7g0273771</name>
</gene>
<feature type="domain" description="Galactose oxidase-like Early set" evidence="4">
    <location>
        <begin position="465"/>
        <end position="568"/>
    </location>
</feature>
<dbReference type="HOGENOM" id="CLU_009630_0_0_1"/>
<dbReference type="SUPFAM" id="SSF50965">
    <property type="entry name" value="Galactose oxidase, central domain"/>
    <property type="match status" value="1"/>
</dbReference>
<name>G7L0T4_MEDTR</name>
<evidence type="ECO:0000256" key="2">
    <source>
        <dbReference type="SAM" id="SignalP"/>
    </source>
</evidence>
<feature type="signal peptide" evidence="2">
    <location>
        <begin position="1"/>
        <end position="22"/>
    </location>
</feature>
<reference evidence="6" key="4">
    <citation type="journal article" date="2018" name="Nat. Plants">
        <title>Whole-genome landscape of Medicago truncatula symbiotic genes.</title>
        <authorList>
            <person name="Pecrix Y."/>
            <person name="Gamas P."/>
            <person name="Carrere S."/>
        </authorList>
    </citation>
    <scope>NUCLEOTIDE SEQUENCE</scope>
    <source>
        <tissue evidence="6">Leaves</tissue>
    </source>
</reference>